<gene>
    <name evidence="3" type="ORF">HDE68_002462</name>
</gene>
<comment type="similarity">
    <text evidence="1">Belongs to the ComF/GntX family.</text>
</comment>
<evidence type="ECO:0000313" key="4">
    <source>
        <dbReference type="Proteomes" id="UP000537204"/>
    </source>
</evidence>
<accession>A0A7W9DZ25</accession>
<dbReference type="AlphaFoldDB" id="A0A7W9DZ25"/>
<sequence>MSLIKQLTADFFHLLFPECCNACGTRLFYGEKCICIRCLYDLPYTDFHLYPDHPAAKLFWGRLPCQEVMALLYFKKGTKAQNLIHQLKYKGQIDVGFMLGLMIGEKLLSNPSYQKADLIIPVPLHRKKENSRGYNQSKSIADGIAKILQLPVVTGLLIRQTDTFTQTKKSRYSRFENMQSVFKLSKSHILKNQHVLLIDDVITTGATLEACGKILLDSGLNKLSIAAAAYAE</sequence>
<protein>
    <submittedName>
        <fullName evidence="3">ComF family protein</fullName>
    </submittedName>
</protein>
<dbReference type="InterPro" id="IPR000836">
    <property type="entry name" value="PRTase_dom"/>
</dbReference>
<evidence type="ECO:0000259" key="2">
    <source>
        <dbReference type="Pfam" id="PF00156"/>
    </source>
</evidence>
<comment type="caution">
    <text evidence="3">The sequence shown here is derived from an EMBL/GenBank/DDBJ whole genome shotgun (WGS) entry which is preliminary data.</text>
</comment>
<dbReference type="SUPFAM" id="SSF53271">
    <property type="entry name" value="PRTase-like"/>
    <property type="match status" value="1"/>
</dbReference>
<name>A0A7W9DZ25_9SPHI</name>
<dbReference type="RefSeq" id="WP_183882231.1">
    <property type="nucleotide sequence ID" value="NZ_JACHCE010000003.1"/>
</dbReference>
<dbReference type="PANTHER" id="PTHR47505">
    <property type="entry name" value="DNA UTILIZATION PROTEIN YHGH"/>
    <property type="match status" value="1"/>
</dbReference>
<feature type="domain" description="Phosphoribosyltransferase" evidence="2">
    <location>
        <begin position="140"/>
        <end position="228"/>
    </location>
</feature>
<reference evidence="3 4" key="1">
    <citation type="submission" date="2020-08" db="EMBL/GenBank/DDBJ databases">
        <title>Genomic Encyclopedia of Type Strains, Phase IV (KMG-V): Genome sequencing to study the core and pangenomes of soil and plant-associated prokaryotes.</title>
        <authorList>
            <person name="Whitman W."/>
        </authorList>
    </citation>
    <scope>NUCLEOTIDE SEQUENCE [LARGE SCALE GENOMIC DNA]</scope>
    <source>
        <strain evidence="3 4">S3M1</strain>
    </source>
</reference>
<dbReference type="Gene3D" id="3.40.50.2020">
    <property type="match status" value="1"/>
</dbReference>
<dbReference type="CDD" id="cd06223">
    <property type="entry name" value="PRTases_typeI"/>
    <property type="match status" value="1"/>
</dbReference>
<evidence type="ECO:0000313" key="3">
    <source>
        <dbReference type="EMBL" id="MBB5636561.1"/>
    </source>
</evidence>
<dbReference type="InterPro" id="IPR029057">
    <property type="entry name" value="PRTase-like"/>
</dbReference>
<dbReference type="PANTHER" id="PTHR47505:SF1">
    <property type="entry name" value="DNA UTILIZATION PROTEIN YHGH"/>
    <property type="match status" value="1"/>
</dbReference>
<dbReference type="Proteomes" id="UP000537204">
    <property type="component" value="Unassembled WGS sequence"/>
</dbReference>
<organism evidence="3 4">
    <name type="scientific">Pedobacter cryoconitis</name>
    <dbReference type="NCBI Taxonomy" id="188932"/>
    <lineage>
        <taxon>Bacteria</taxon>
        <taxon>Pseudomonadati</taxon>
        <taxon>Bacteroidota</taxon>
        <taxon>Sphingobacteriia</taxon>
        <taxon>Sphingobacteriales</taxon>
        <taxon>Sphingobacteriaceae</taxon>
        <taxon>Pedobacter</taxon>
    </lineage>
</organism>
<proteinExistence type="inferred from homology"/>
<dbReference type="InterPro" id="IPR051910">
    <property type="entry name" value="ComF/GntX_DNA_util-trans"/>
</dbReference>
<evidence type="ECO:0000256" key="1">
    <source>
        <dbReference type="ARBA" id="ARBA00008007"/>
    </source>
</evidence>
<dbReference type="Pfam" id="PF00156">
    <property type="entry name" value="Pribosyltran"/>
    <property type="match status" value="1"/>
</dbReference>
<dbReference type="EMBL" id="JACHCE010000003">
    <property type="protein sequence ID" value="MBB5636561.1"/>
    <property type="molecule type" value="Genomic_DNA"/>
</dbReference>